<protein>
    <recommendedName>
        <fullName evidence="3">ATP-binding region ATPase domain protein</fullName>
    </recommendedName>
</protein>
<dbReference type="EMBL" id="CP002810">
    <property type="protein sequence ID" value="AEG45294.1"/>
    <property type="molecule type" value="Genomic_DNA"/>
</dbReference>
<dbReference type="AlphaFoldDB" id="F6FTD0"/>
<keyword evidence="2" id="KW-1185">Reference proteome</keyword>
<sequence length="1090" mass="112877">MTADAFGTAALRHAVVEAWLGSGTRFREDANTEEDHARGYYRDRVVVELAQNAADAAARAGVPGRLLLRLEPHGPGGWRLLAANTGAPLDAAGVASLASLRASAKPAGSGQVGRFGVGFAAVRSVSDDVAVRSRTGGVWFALAATRALLDDVTSGGSDAAARLRAAVAERGDALPVLRLPFEAPALGDLPDDDALTEPDAAYDTVVELVLRDDDAVASVRAQLDAVDDGLLLALPALSAVGVISVVEDQDESGEPGQKSRPQRLVDEVGARWVTERRTGTFDAAELADLPLEQRRADWSLVWALPRPGTTASLADGGTSRVLHAPTPTDVPLTFPALLVASFPVDPGRRLVQPGPASARLAREAGHAYADLLARLATEGAETTETTAAAPESTGPRRDVLALVPTGLPASDLDAAIREAALDALRAAPVVGGVAPQEAVVLTGPAGDDARLVEALAPVVPGLVALDPRHHAVARTLGAATVSLADVVDDLPDGLPPHRWRTICAALEPHVADPGVLEALAGARVPLADGRTVRGVRGTVVLPEDDDDAALAAIARTLGVRVVHPDAAHPVLVRAGAVRTDPRGLLADPGVRAVALAAADALLDDPDAADASVGPGPVAGSIVGPVDAGAQEVVDAVLALVRLALPVSDAGWDRAHQLSDMPFWLGELPVPTADGELAPLRETTLPGTWAADVLDLAVVAPDAAARHAPATLAAAGSHADLAVYTVPDVATPDTGADAALEEAGLEREAPDEEHDPDDPAGWLDGWSDYLAVLADRLGPAVPVGDVEAAADLDAVGDDAWPQALRRLAGEPRTRRVLLAAPRRGVPSYTAWWLRDRFEAPFALHDDVPLLPAAHAVLEGLDDEVRRALGGVEALADLDVDDWPVVLDRLPAVGQPVPLHDALAVWRGLARLARDLDDERRAAALDPLPDRLPALEVGTAVVHAAEDLEVAPGARWAQLGPVVPAVPDDASALADLLDLPVAGEDGVPEPESPGERRELDARVAALDPRLGDHWWAHEELVVDGVAVAWWVSADGEPHATGTDALAHALADVVGRPGLAALFRAALCAPDDAARLWAATAWDAEPGAQSSPR</sequence>
<dbReference type="RefSeq" id="WP_013839685.1">
    <property type="nucleotide sequence ID" value="NC_015588.1"/>
</dbReference>
<organism evidence="2">
    <name type="scientific">Isoptericola variabilis (strain 225)</name>
    <dbReference type="NCBI Taxonomy" id="743718"/>
    <lineage>
        <taxon>Bacteria</taxon>
        <taxon>Bacillati</taxon>
        <taxon>Actinomycetota</taxon>
        <taxon>Actinomycetes</taxon>
        <taxon>Micrococcales</taxon>
        <taxon>Promicromonosporaceae</taxon>
        <taxon>Isoptericola</taxon>
    </lineage>
</organism>
<reference evidence="1 2" key="1">
    <citation type="submission" date="2011-05" db="EMBL/GenBank/DDBJ databases">
        <title>Complete sequence of Isoptericola variabilis 225.</title>
        <authorList>
            <consortium name="US DOE Joint Genome Institute"/>
            <person name="Lucas S."/>
            <person name="Han J."/>
            <person name="Lapidus A."/>
            <person name="Cheng J.-F."/>
            <person name="Goodwin L."/>
            <person name="Pitluck S."/>
            <person name="Peters L."/>
            <person name="Mikhailova N."/>
            <person name="Zeytun A."/>
            <person name="Han C."/>
            <person name="Tapia R."/>
            <person name="Land M."/>
            <person name="Hauser L."/>
            <person name="Kyrpides N."/>
            <person name="Ivanova N."/>
            <person name="Pagani I."/>
            <person name="Siebers A."/>
            <person name="Allgaier M."/>
            <person name="Thelen M."/>
            <person name="Hugenholtz P."/>
            <person name="Gladden J."/>
            <person name="Woyke T."/>
        </authorList>
    </citation>
    <scope>NUCLEOTIDE SEQUENCE [LARGE SCALE GENOMIC DNA]</scope>
    <source>
        <strain evidence="2">225</strain>
    </source>
</reference>
<dbReference type="NCBIfam" id="NF047352">
    <property type="entry name" value="P_loop_sacsin"/>
    <property type="match status" value="1"/>
</dbReference>
<dbReference type="eggNOG" id="COG3225">
    <property type="taxonomic scope" value="Bacteria"/>
</dbReference>
<accession>F6FTD0</accession>
<dbReference type="KEGG" id="iva:Isova_2590"/>
<evidence type="ECO:0000313" key="1">
    <source>
        <dbReference type="EMBL" id="AEG45294.1"/>
    </source>
</evidence>
<dbReference type="InterPro" id="IPR036890">
    <property type="entry name" value="HATPase_C_sf"/>
</dbReference>
<dbReference type="SUPFAM" id="SSF55874">
    <property type="entry name" value="ATPase domain of HSP90 chaperone/DNA topoisomerase II/histidine kinase"/>
    <property type="match status" value="1"/>
</dbReference>
<dbReference type="HOGENOM" id="CLU_005639_0_0_11"/>
<name>F6FTD0_ISOV2</name>
<dbReference type="Proteomes" id="UP000009236">
    <property type="component" value="Chromosome"/>
</dbReference>
<dbReference type="STRING" id="743718.Isova_2590"/>
<evidence type="ECO:0000313" key="2">
    <source>
        <dbReference type="Proteomes" id="UP000009236"/>
    </source>
</evidence>
<gene>
    <name evidence="1" type="ordered locus">Isova_2590</name>
</gene>
<proteinExistence type="predicted"/>
<evidence type="ECO:0008006" key="3">
    <source>
        <dbReference type="Google" id="ProtNLM"/>
    </source>
</evidence>